<keyword evidence="6 11" id="KW-0067">ATP-binding</keyword>
<sequence length="500" mass="56458">MRSLRWYSKFSLKKKPAVVPSTQTSPQTIGPARTRFAPSPTGFLHLGSLRTALYNYLLAKSTGGQFLVRLEDTDRQRLVPGAEQNIYDSLSWCGLKADESPVVGGPYGPYRQSDRMAIYKEYADKLIASGHAYRCDCSKDRLNALRESAMKLKPPTTVTYDRKCLHDHVETGGVVRFKSPDEYEPFTDKVHGDLNLQPQYNYQDRRYDDFVILKSDGMPTYHFANVVDDHLMKITHVIRGEEWLPSTPKHIALYRAFGWEPPQFVHIPLLTSLADKKLSKRQGDIGVMSFRDKGVLPEALVNFVALFGWSPHRDTPGLSVEESMTLEDIVSKFSLENLTRGNAKVNDSKLYYFNKHHLAENIKNPEKLASLVEDYQRLTNNKYPEEWVTKLIKYAGPSVSSINDIESQHPYLFKPVDYNAAQKPPANAEDILALLNSSSDFKKSVNELAKQGFAKKDIFQSARFALSGGVSGLAIPLVIELIGQDEYHARLSAALNYLKC</sequence>
<evidence type="ECO:0000256" key="1">
    <source>
        <dbReference type="ARBA" id="ARBA00004173"/>
    </source>
</evidence>
<dbReference type="GO" id="GO:0008270">
    <property type="term" value="F:zinc ion binding"/>
    <property type="evidence" value="ECO:0007669"/>
    <property type="project" value="InterPro"/>
</dbReference>
<dbReference type="GO" id="GO:0004818">
    <property type="term" value="F:glutamate-tRNA ligase activity"/>
    <property type="evidence" value="ECO:0007669"/>
    <property type="project" value="UniProtKB-EC"/>
</dbReference>
<dbReference type="NCBIfam" id="TIGR00464">
    <property type="entry name" value="gltX_bact"/>
    <property type="match status" value="1"/>
</dbReference>
<dbReference type="SUPFAM" id="SSF48163">
    <property type="entry name" value="An anticodon-binding domain of class I aminoacyl-tRNA synthetases"/>
    <property type="match status" value="1"/>
</dbReference>
<name>A0A642UZT3_DIURU</name>
<dbReference type="InterPro" id="IPR020058">
    <property type="entry name" value="Glu/Gln-tRNA-synth_Ib_cat-dom"/>
</dbReference>
<dbReference type="InterPro" id="IPR004527">
    <property type="entry name" value="Glu-tRNA-ligase_bac/mito"/>
</dbReference>
<dbReference type="OMA" id="QAPRYDN"/>
<dbReference type="PRINTS" id="PR00987">
    <property type="entry name" value="TRNASYNTHGLU"/>
</dbReference>
<comment type="caution">
    <text evidence="14">The sequence shown here is derived from an EMBL/GenBank/DDBJ whole genome shotgun (WGS) entry which is preliminary data.</text>
</comment>
<dbReference type="Pfam" id="PF00749">
    <property type="entry name" value="tRNA-synt_1c"/>
    <property type="match status" value="1"/>
</dbReference>
<dbReference type="GeneID" id="54778666"/>
<dbReference type="Pfam" id="PF19269">
    <property type="entry name" value="Anticodon_2"/>
    <property type="match status" value="1"/>
</dbReference>
<evidence type="ECO:0000259" key="13">
    <source>
        <dbReference type="Pfam" id="PF19269"/>
    </source>
</evidence>
<dbReference type="GO" id="GO:0006424">
    <property type="term" value="P:glutamyl-tRNA aminoacylation"/>
    <property type="evidence" value="ECO:0007669"/>
    <property type="project" value="InterPro"/>
</dbReference>
<protein>
    <recommendedName>
        <fullName evidence="10">Glutamate--tRNA ligase, mitochondrial</fullName>
        <ecNumber evidence="3">6.1.1.17</ecNumber>
    </recommendedName>
    <alternativeName>
        <fullName evidence="9">Glutamyl-tRNA synthetase</fullName>
    </alternativeName>
</protein>
<dbReference type="GO" id="GO:0005739">
    <property type="term" value="C:mitochondrion"/>
    <property type="evidence" value="ECO:0007669"/>
    <property type="project" value="UniProtKB-SubCell"/>
</dbReference>
<dbReference type="FunFam" id="3.40.50.620:FF:000045">
    <property type="entry name" value="Glutamate--tRNA ligase, mitochondrial"/>
    <property type="match status" value="1"/>
</dbReference>
<evidence type="ECO:0000256" key="7">
    <source>
        <dbReference type="ARBA" id="ARBA00022917"/>
    </source>
</evidence>
<dbReference type="EMBL" id="SWFT01000004">
    <property type="protein sequence ID" value="KAA8908700.1"/>
    <property type="molecule type" value="Genomic_DNA"/>
</dbReference>
<evidence type="ECO:0000313" key="15">
    <source>
        <dbReference type="Proteomes" id="UP000449547"/>
    </source>
</evidence>
<dbReference type="Gene3D" id="1.10.10.350">
    <property type="match status" value="1"/>
</dbReference>
<keyword evidence="5 11" id="KW-0547">Nucleotide-binding</keyword>
<keyword evidence="7 11" id="KW-0648">Protein biosynthesis</keyword>
<keyword evidence="4 11" id="KW-0436">Ligase</keyword>
<comment type="subcellular location">
    <subcellularLocation>
        <location evidence="1">Mitochondrion</location>
    </subcellularLocation>
</comment>
<dbReference type="AlphaFoldDB" id="A0A642UZT3"/>
<dbReference type="InterPro" id="IPR008925">
    <property type="entry name" value="aa_tRNA-synth_I_cd-bd_sf"/>
</dbReference>
<dbReference type="CDD" id="cd00808">
    <property type="entry name" value="GluRS_core"/>
    <property type="match status" value="1"/>
</dbReference>
<comment type="similarity">
    <text evidence="2">Belongs to the class-I aminoacyl-tRNA synthetase family. Glutamate--tRNA ligase type 1 subfamily.</text>
</comment>
<evidence type="ECO:0000256" key="3">
    <source>
        <dbReference type="ARBA" id="ARBA00012835"/>
    </source>
</evidence>
<dbReference type="InterPro" id="IPR000924">
    <property type="entry name" value="Glu/Gln-tRNA-synth"/>
</dbReference>
<dbReference type="InterPro" id="IPR049940">
    <property type="entry name" value="GluQ/Sye"/>
</dbReference>
<dbReference type="InterPro" id="IPR020751">
    <property type="entry name" value="aa-tRNA-synth_I_codon-bd_sub2"/>
</dbReference>
<feature type="domain" description="Aminoacyl-tRNA synthetase class I anticodon-binding" evidence="13">
    <location>
        <begin position="368"/>
        <end position="495"/>
    </location>
</feature>
<dbReference type="VEuPathDB" id="FungiDB:DIURU_000013"/>
<keyword evidence="15" id="KW-1185">Reference proteome</keyword>
<dbReference type="GO" id="GO:0005524">
    <property type="term" value="F:ATP binding"/>
    <property type="evidence" value="ECO:0007669"/>
    <property type="project" value="UniProtKB-KW"/>
</dbReference>
<dbReference type="RefSeq" id="XP_034015128.1">
    <property type="nucleotide sequence ID" value="XM_034153827.1"/>
</dbReference>
<evidence type="ECO:0000256" key="8">
    <source>
        <dbReference type="ARBA" id="ARBA00023146"/>
    </source>
</evidence>
<dbReference type="PANTHER" id="PTHR43311:SF2">
    <property type="entry name" value="GLUTAMATE--TRNA LIGASE, MITOCHONDRIAL-RELATED"/>
    <property type="match status" value="1"/>
</dbReference>
<organism evidence="14 15">
    <name type="scientific">Diutina rugosa</name>
    <name type="common">Yeast</name>
    <name type="synonym">Candida rugosa</name>
    <dbReference type="NCBI Taxonomy" id="5481"/>
    <lineage>
        <taxon>Eukaryota</taxon>
        <taxon>Fungi</taxon>
        <taxon>Dikarya</taxon>
        <taxon>Ascomycota</taxon>
        <taxon>Saccharomycotina</taxon>
        <taxon>Pichiomycetes</taxon>
        <taxon>Debaryomycetaceae</taxon>
        <taxon>Diutina</taxon>
    </lineage>
</organism>
<gene>
    <name evidence="14" type="ORF">DIURU_000013</name>
</gene>
<feature type="domain" description="Glutamyl/glutaminyl-tRNA synthetase class Ib catalytic" evidence="12">
    <location>
        <begin position="33"/>
        <end position="350"/>
    </location>
</feature>
<accession>A0A642UZT3</accession>
<reference evidence="14 15" key="1">
    <citation type="submission" date="2019-07" db="EMBL/GenBank/DDBJ databases">
        <title>Genome assembly of two rare yeast pathogens: Diutina rugosa and Trichomonascus ciferrii.</title>
        <authorList>
            <person name="Mixao V."/>
            <person name="Saus E."/>
            <person name="Hansen A."/>
            <person name="Lass-Flor C."/>
            <person name="Gabaldon T."/>
        </authorList>
    </citation>
    <scope>NUCLEOTIDE SEQUENCE [LARGE SCALE GENOMIC DNA]</scope>
    <source>
        <strain evidence="14 15">CBS 613</strain>
    </source>
</reference>
<dbReference type="OrthoDB" id="428822at2759"/>
<evidence type="ECO:0000256" key="2">
    <source>
        <dbReference type="ARBA" id="ARBA00007894"/>
    </source>
</evidence>
<proteinExistence type="inferred from homology"/>
<dbReference type="SUPFAM" id="SSF52374">
    <property type="entry name" value="Nucleotidylyl transferase"/>
    <property type="match status" value="1"/>
</dbReference>
<dbReference type="Proteomes" id="UP000449547">
    <property type="component" value="Unassembled WGS sequence"/>
</dbReference>
<evidence type="ECO:0000256" key="10">
    <source>
        <dbReference type="ARBA" id="ARBA00072917"/>
    </source>
</evidence>
<dbReference type="InterPro" id="IPR033910">
    <property type="entry name" value="GluRS_core"/>
</dbReference>
<dbReference type="HAMAP" id="MF_00022">
    <property type="entry name" value="Glu_tRNA_synth_type1"/>
    <property type="match status" value="1"/>
</dbReference>
<dbReference type="InterPro" id="IPR014729">
    <property type="entry name" value="Rossmann-like_a/b/a_fold"/>
</dbReference>
<keyword evidence="8 11" id="KW-0030">Aminoacyl-tRNA synthetase</keyword>
<evidence type="ECO:0000259" key="12">
    <source>
        <dbReference type="Pfam" id="PF00749"/>
    </source>
</evidence>
<dbReference type="EC" id="6.1.1.17" evidence="3"/>
<evidence type="ECO:0000256" key="11">
    <source>
        <dbReference type="RuleBase" id="RU363037"/>
    </source>
</evidence>
<evidence type="ECO:0000313" key="14">
    <source>
        <dbReference type="EMBL" id="KAA8908700.1"/>
    </source>
</evidence>
<evidence type="ECO:0000256" key="4">
    <source>
        <dbReference type="ARBA" id="ARBA00022598"/>
    </source>
</evidence>
<dbReference type="GO" id="GO:0000049">
    <property type="term" value="F:tRNA binding"/>
    <property type="evidence" value="ECO:0007669"/>
    <property type="project" value="InterPro"/>
</dbReference>
<dbReference type="InterPro" id="IPR045462">
    <property type="entry name" value="aa-tRNA-synth_I_cd-bd"/>
</dbReference>
<evidence type="ECO:0000256" key="9">
    <source>
        <dbReference type="ARBA" id="ARBA00030865"/>
    </source>
</evidence>
<evidence type="ECO:0000256" key="6">
    <source>
        <dbReference type="ARBA" id="ARBA00022840"/>
    </source>
</evidence>
<evidence type="ECO:0000256" key="5">
    <source>
        <dbReference type="ARBA" id="ARBA00022741"/>
    </source>
</evidence>
<dbReference type="Gene3D" id="3.40.50.620">
    <property type="entry name" value="HUPs"/>
    <property type="match status" value="1"/>
</dbReference>
<dbReference type="PANTHER" id="PTHR43311">
    <property type="entry name" value="GLUTAMATE--TRNA LIGASE"/>
    <property type="match status" value="1"/>
</dbReference>